<dbReference type="RefSeq" id="WP_003834934.1">
    <property type="nucleotide sequence ID" value="NZ_AP012325.1"/>
</dbReference>
<gene>
    <name evidence="2" type="ORF">BIFCAT_00832</name>
</gene>
<dbReference type="EMBL" id="ABXY01000011">
    <property type="protein sequence ID" value="EEB21863.1"/>
    <property type="molecule type" value="Genomic_DNA"/>
</dbReference>
<protein>
    <recommendedName>
        <fullName evidence="4">ABC transporter domain-containing protein</fullName>
    </recommendedName>
</protein>
<evidence type="ECO:0000256" key="1">
    <source>
        <dbReference type="SAM" id="Phobius"/>
    </source>
</evidence>
<sequence>MLSDINLTIPAGTVVGVIGGTGSSTCMMKIYYPSAMKARAKI</sequence>
<accession>B6XU77</accession>
<keyword evidence="1" id="KW-0812">Transmembrane</keyword>
<dbReference type="Proteomes" id="UP000003882">
    <property type="component" value="Unassembled WGS sequence"/>
</dbReference>
<feature type="transmembrane region" description="Helical" evidence="1">
    <location>
        <begin position="12"/>
        <end position="32"/>
    </location>
</feature>
<evidence type="ECO:0008006" key="4">
    <source>
        <dbReference type="Google" id="ProtNLM"/>
    </source>
</evidence>
<dbReference type="AlphaFoldDB" id="B6XU77"/>
<evidence type="ECO:0000313" key="2">
    <source>
        <dbReference type="EMBL" id="EEB21863.1"/>
    </source>
</evidence>
<proteinExistence type="predicted"/>
<name>B6XU77_9BIFI</name>
<reference evidence="2 3" key="1">
    <citation type="submission" date="2008-10" db="EMBL/GenBank/DDBJ databases">
        <title>Draft genome sequence of Bifidobacterium catenulatum (DSM 16992).</title>
        <authorList>
            <person name="Sudarsanam P."/>
            <person name="Ley R."/>
            <person name="Guruge J."/>
            <person name="Turnbaugh P.J."/>
            <person name="Mahowald M."/>
            <person name="Liep D."/>
            <person name="Gordon J."/>
        </authorList>
    </citation>
    <scope>NUCLEOTIDE SEQUENCE [LARGE SCALE GENOMIC DNA]</scope>
    <source>
        <strain evidence="2 3">DSM 16992</strain>
    </source>
</reference>
<keyword evidence="1" id="KW-1133">Transmembrane helix</keyword>
<organism evidence="2 3">
    <name type="scientific">Bifidobacterium catenulatum DSM 16992 = JCM 1194 = LMG 11043</name>
    <dbReference type="NCBI Taxonomy" id="566552"/>
    <lineage>
        <taxon>Bacteria</taxon>
        <taxon>Bacillati</taxon>
        <taxon>Actinomycetota</taxon>
        <taxon>Actinomycetes</taxon>
        <taxon>Bifidobacteriales</taxon>
        <taxon>Bifidobacteriaceae</taxon>
        <taxon>Bifidobacterium</taxon>
    </lineage>
</organism>
<comment type="caution">
    <text evidence="2">The sequence shown here is derived from an EMBL/GenBank/DDBJ whole genome shotgun (WGS) entry which is preliminary data.</text>
</comment>
<evidence type="ECO:0000313" key="3">
    <source>
        <dbReference type="Proteomes" id="UP000003882"/>
    </source>
</evidence>
<reference evidence="2 3" key="2">
    <citation type="submission" date="2008-10" db="EMBL/GenBank/DDBJ databases">
        <authorList>
            <person name="Fulton L."/>
            <person name="Clifton S."/>
            <person name="Fulton B."/>
            <person name="Xu J."/>
            <person name="Minx P."/>
            <person name="Pepin K.H."/>
            <person name="Johnson M."/>
            <person name="Bhonagiri V."/>
            <person name="Nash W.E."/>
            <person name="Mardis E.R."/>
            <person name="Wilson R.K."/>
        </authorList>
    </citation>
    <scope>NUCLEOTIDE SEQUENCE [LARGE SCALE GENOMIC DNA]</scope>
    <source>
        <strain evidence="2 3">DSM 16992</strain>
    </source>
</reference>
<keyword evidence="1" id="KW-0472">Membrane</keyword>
<dbReference type="GeneID" id="77145409"/>